<organism evidence="1 2">
    <name type="scientific">Dentiscutata heterogama</name>
    <dbReference type="NCBI Taxonomy" id="1316150"/>
    <lineage>
        <taxon>Eukaryota</taxon>
        <taxon>Fungi</taxon>
        <taxon>Fungi incertae sedis</taxon>
        <taxon>Mucoromycota</taxon>
        <taxon>Glomeromycotina</taxon>
        <taxon>Glomeromycetes</taxon>
        <taxon>Diversisporales</taxon>
        <taxon>Gigasporaceae</taxon>
        <taxon>Dentiscutata</taxon>
    </lineage>
</organism>
<name>A0ACA9MCL6_9GLOM</name>
<evidence type="ECO:0000313" key="2">
    <source>
        <dbReference type="Proteomes" id="UP000789702"/>
    </source>
</evidence>
<dbReference type="EMBL" id="CAJVPU010008321">
    <property type="protein sequence ID" value="CAG8582529.1"/>
    <property type="molecule type" value="Genomic_DNA"/>
</dbReference>
<proteinExistence type="predicted"/>
<gene>
    <name evidence="1" type="ORF">DHETER_LOCUS6531</name>
</gene>
<accession>A0ACA9MCL6</accession>
<comment type="caution">
    <text evidence="1">The sequence shown here is derived from an EMBL/GenBank/DDBJ whole genome shotgun (WGS) entry which is preliminary data.</text>
</comment>
<reference evidence="1" key="1">
    <citation type="submission" date="2021-06" db="EMBL/GenBank/DDBJ databases">
        <authorList>
            <person name="Kallberg Y."/>
            <person name="Tangrot J."/>
            <person name="Rosling A."/>
        </authorList>
    </citation>
    <scope>NUCLEOTIDE SEQUENCE</scope>
    <source>
        <strain evidence="1">IL203A</strain>
    </source>
</reference>
<keyword evidence="2" id="KW-1185">Reference proteome</keyword>
<dbReference type="Proteomes" id="UP000789702">
    <property type="component" value="Unassembled WGS sequence"/>
</dbReference>
<evidence type="ECO:0000313" key="1">
    <source>
        <dbReference type="EMBL" id="CAG8582529.1"/>
    </source>
</evidence>
<feature type="non-terminal residue" evidence="1">
    <location>
        <position position="304"/>
    </location>
</feature>
<feature type="non-terminal residue" evidence="1">
    <location>
        <position position="1"/>
    </location>
</feature>
<protein>
    <submittedName>
        <fullName evidence="1">4451_t:CDS:1</fullName>
    </submittedName>
</protein>
<sequence length="304" mass="36065">LQGLVENSNKTLKNALSTWMEDNEWRDWSIGLPIVTYAMNIRCSRPTSHTPYELVFGQHLLHRFNIIEELKQHNINMEEDLLQDMVRKNEFSDFEIEEQNLHESADDYTILMQQPIHNKNADDYMILMQQTICNDQQMQQHTQDDNIISDNWEQHIEDKENQETTNSDFVSYKKYQFFAFQEASNSSTHHDIYCQVANRNLEDYRSKMECQMHTKYNIQELLPNNIYRLVCRFGVLERAFSASEVLPLGPREFSKLDNPPTYKNIATAEVIALRQNAFVKKQTFYVEVDIIQRIPNVKIELENW</sequence>